<dbReference type="EMBL" id="FNHW01000001">
    <property type="protein sequence ID" value="SDM47129.1"/>
    <property type="molecule type" value="Genomic_DNA"/>
</dbReference>
<comment type="similarity">
    <text evidence="17">Belongs to the NnrD/CARKD family.</text>
</comment>
<feature type="binding site" evidence="18">
    <location>
        <begin position="56"/>
        <end position="60"/>
    </location>
    <ligand>
        <name>(6S)-NADPHX</name>
        <dbReference type="ChEBI" id="CHEBI:64076"/>
    </ligand>
</feature>
<dbReference type="NCBIfam" id="TIGR00197">
    <property type="entry name" value="yjeF_nterm"/>
    <property type="match status" value="1"/>
</dbReference>
<evidence type="ECO:0000256" key="7">
    <source>
        <dbReference type="ARBA" id="ARBA00022840"/>
    </source>
</evidence>
<evidence type="ECO:0000313" key="22">
    <source>
        <dbReference type="EMBL" id="SDM47129.1"/>
    </source>
</evidence>
<dbReference type="CDD" id="cd01171">
    <property type="entry name" value="YXKO-related"/>
    <property type="match status" value="1"/>
</dbReference>
<dbReference type="SUPFAM" id="SSF64153">
    <property type="entry name" value="YjeF N-terminal domain-like"/>
    <property type="match status" value="1"/>
</dbReference>
<dbReference type="EC" id="4.2.1.136" evidence="19"/>
<feature type="binding site" evidence="17">
    <location>
        <begin position="387"/>
        <end position="391"/>
    </location>
    <ligand>
        <name>AMP</name>
        <dbReference type="ChEBI" id="CHEBI:456215"/>
    </ligand>
</feature>
<dbReference type="GO" id="GO:0005524">
    <property type="term" value="F:ATP binding"/>
    <property type="evidence" value="ECO:0007669"/>
    <property type="project" value="UniProtKB-UniRule"/>
</dbReference>
<evidence type="ECO:0000256" key="4">
    <source>
        <dbReference type="ARBA" id="ARBA00009524"/>
    </source>
</evidence>
<evidence type="ECO:0000256" key="16">
    <source>
        <dbReference type="ARBA" id="ARBA00049209"/>
    </source>
</evidence>
<feature type="binding site" evidence="18">
    <location>
        <begin position="119"/>
        <end position="125"/>
    </location>
    <ligand>
        <name>(6S)-NADPHX</name>
        <dbReference type="ChEBI" id="CHEBI:64076"/>
    </ligand>
</feature>
<dbReference type="InterPro" id="IPR036652">
    <property type="entry name" value="YjeF_N_dom_sf"/>
</dbReference>
<dbReference type="RefSeq" id="WP_090232006.1">
    <property type="nucleotide sequence ID" value="NZ_FNHW01000001.1"/>
</dbReference>
<sequence>MYIFTGAEIKQIDKVAQKSGLDVFALMENAGRALFEEMKKHIGETDRILIMSGKGNNGGDGIVLARYLQQHGYLCELVFPVGTPKSETALKHFAHYTSCGRKVSEIEGTYDVIVDALLGAGATPPLQGEIQKVIHWANEQHALKIAVDLPTGVSADEGGADEAFQAHYTYCLHGYKPSAFLEGSTDFYGEKKVLSIGLPQESKWQVWTEEQVKRTFHKREQGAHKGTFGTGLLLAGSDEMPGSALLAGIGALRSGIGKLTIGTSRFVAGILAGRIPEAMYAHDGLEKVVDGQVPKGMKACAIGPGLQDQEAVEGALKVLFQSDLPLIIDAGALGERQYPSRKAEIVLTPHPGEFSKMTGVPVPDIQKKRLHYAQKYAQDQEVITVLKGRNTVIAFPDGDLFVNETGNAGLAKGGTGDTLTGMLLAFVSSEKDIKSAVANAVYFHGCSADLWEKTKAQRGLLASDVSELLPVVMKKFE</sequence>
<name>A0A1G9TH69_9BACL</name>
<evidence type="ECO:0000256" key="5">
    <source>
        <dbReference type="ARBA" id="ARBA00022723"/>
    </source>
</evidence>
<comment type="similarity">
    <text evidence="4 19">In the C-terminal section; belongs to the NnrD/CARKD family.</text>
</comment>
<evidence type="ECO:0000256" key="6">
    <source>
        <dbReference type="ARBA" id="ARBA00022741"/>
    </source>
</evidence>
<evidence type="ECO:0000259" key="21">
    <source>
        <dbReference type="PROSITE" id="PS51385"/>
    </source>
</evidence>
<comment type="catalytic activity">
    <reaction evidence="1 18 19">
        <text>(6R)-NADHX = (6S)-NADHX</text>
        <dbReference type="Rhea" id="RHEA:32215"/>
        <dbReference type="ChEBI" id="CHEBI:64074"/>
        <dbReference type="ChEBI" id="CHEBI:64075"/>
        <dbReference type="EC" id="5.1.99.6"/>
    </reaction>
</comment>
<dbReference type="Proteomes" id="UP000199544">
    <property type="component" value="Unassembled WGS sequence"/>
</dbReference>
<feature type="binding site" evidence="17">
    <location>
        <position position="305"/>
    </location>
    <ligand>
        <name>(6S)-NADPHX</name>
        <dbReference type="ChEBI" id="CHEBI:64076"/>
    </ligand>
</feature>
<evidence type="ECO:0000313" key="23">
    <source>
        <dbReference type="Proteomes" id="UP000199544"/>
    </source>
</evidence>
<keyword evidence="6 17" id="KW-0547">Nucleotide-binding</keyword>
<dbReference type="PROSITE" id="PS01050">
    <property type="entry name" value="YJEF_C_2"/>
    <property type="match status" value="1"/>
</dbReference>
<dbReference type="OrthoDB" id="9806925at2"/>
<dbReference type="PANTHER" id="PTHR12592">
    <property type="entry name" value="ATP-DEPENDENT (S)-NAD(P)H-HYDRATE DEHYDRATASE FAMILY MEMBER"/>
    <property type="match status" value="1"/>
</dbReference>
<dbReference type="PROSITE" id="PS51383">
    <property type="entry name" value="YJEF_C_3"/>
    <property type="match status" value="1"/>
</dbReference>
<accession>A0A1G9TH69</accession>
<dbReference type="InterPro" id="IPR004443">
    <property type="entry name" value="YjeF_N_dom"/>
</dbReference>
<evidence type="ECO:0000256" key="8">
    <source>
        <dbReference type="ARBA" id="ARBA00022857"/>
    </source>
</evidence>
<dbReference type="InterPro" id="IPR017953">
    <property type="entry name" value="Carbohydrate_kinase_pred_CS"/>
</dbReference>
<dbReference type="HAMAP" id="MF_01966">
    <property type="entry name" value="NADHX_epimerase"/>
    <property type="match status" value="1"/>
</dbReference>
<reference evidence="23" key="1">
    <citation type="submission" date="2016-10" db="EMBL/GenBank/DDBJ databases">
        <authorList>
            <person name="Varghese N."/>
            <person name="Submissions S."/>
        </authorList>
    </citation>
    <scope>NUCLEOTIDE SEQUENCE [LARGE SCALE GENOMIC DNA]</scope>
    <source>
        <strain evidence="23">CGMCC 1.6854</strain>
    </source>
</reference>
<feature type="binding site" evidence="17">
    <location>
        <position position="350"/>
    </location>
    <ligand>
        <name>(6S)-NADPHX</name>
        <dbReference type="ChEBI" id="CHEBI:64076"/>
    </ligand>
</feature>
<dbReference type="HAMAP" id="MF_01965">
    <property type="entry name" value="NADHX_dehydratase"/>
    <property type="match status" value="1"/>
</dbReference>
<dbReference type="GO" id="GO:0046496">
    <property type="term" value="P:nicotinamide nucleotide metabolic process"/>
    <property type="evidence" value="ECO:0007669"/>
    <property type="project" value="UniProtKB-UniRule"/>
</dbReference>
<comment type="catalytic activity">
    <reaction evidence="16 17 19">
        <text>(6S)-NADPHX + ADP = AMP + phosphate + NADPH + H(+)</text>
        <dbReference type="Rhea" id="RHEA:32235"/>
        <dbReference type="ChEBI" id="CHEBI:15378"/>
        <dbReference type="ChEBI" id="CHEBI:43474"/>
        <dbReference type="ChEBI" id="CHEBI:57783"/>
        <dbReference type="ChEBI" id="CHEBI:64076"/>
        <dbReference type="ChEBI" id="CHEBI:456215"/>
        <dbReference type="ChEBI" id="CHEBI:456216"/>
        <dbReference type="EC" id="4.2.1.136"/>
    </reaction>
</comment>
<keyword evidence="23" id="KW-1185">Reference proteome</keyword>
<evidence type="ECO:0000256" key="2">
    <source>
        <dbReference type="ARBA" id="ARBA00000909"/>
    </source>
</evidence>
<comment type="subunit">
    <text evidence="17">Homotetramer.</text>
</comment>
<keyword evidence="10 17" id="KW-0520">NAD</keyword>
<dbReference type="Gene3D" id="3.40.1190.20">
    <property type="match status" value="1"/>
</dbReference>
<feature type="binding site" evidence="18">
    <location>
        <position position="115"/>
    </location>
    <ligand>
        <name>K(+)</name>
        <dbReference type="ChEBI" id="CHEBI:29103"/>
    </ligand>
</feature>
<comment type="catalytic activity">
    <reaction evidence="2 18 19">
        <text>(6R)-NADPHX = (6S)-NADPHX</text>
        <dbReference type="Rhea" id="RHEA:32227"/>
        <dbReference type="ChEBI" id="CHEBI:64076"/>
        <dbReference type="ChEBI" id="CHEBI:64077"/>
        <dbReference type="EC" id="5.1.99.6"/>
    </reaction>
</comment>
<feature type="binding site" evidence="17">
    <location>
        <position position="417"/>
    </location>
    <ligand>
        <name>(6S)-NADPHX</name>
        <dbReference type="ChEBI" id="CHEBI:64076"/>
    </ligand>
</feature>
<comment type="cofactor">
    <cofactor evidence="17">
        <name>Mg(2+)</name>
        <dbReference type="ChEBI" id="CHEBI:18420"/>
    </cofactor>
</comment>
<keyword evidence="8 17" id="KW-0521">NADP</keyword>
<feature type="binding site" evidence="18">
    <location>
        <position position="151"/>
    </location>
    <ligand>
        <name>K(+)</name>
        <dbReference type="ChEBI" id="CHEBI:29103"/>
    </ligand>
</feature>
<evidence type="ECO:0000256" key="15">
    <source>
        <dbReference type="ARBA" id="ARBA00048238"/>
    </source>
</evidence>
<dbReference type="AlphaFoldDB" id="A0A1G9TH69"/>
<comment type="function">
    <text evidence="17">Catalyzes the dehydration of the S-form of NAD(P)HX at the expense of ADP, which is converted to AMP. Together with NAD(P)HX epimerase, which catalyzes the epimerization of the S- and R-forms, the enzyme allows the repair of both epimers of NAD(P)HX, a damaged form of NAD(P)H that is a result of enzymatic or heat-dependent hydration.</text>
</comment>
<dbReference type="Pfam" id="PF01256">
    <property type="entry name" value="Carb_kinase"/>
    <property type="match status" value="1"/>
</dbReference>
<evidence type="ECO:0000256" key="13">
    <source>
        <dbReference type="ARBA" id="ARBA00023268"/>
    </source>
</evidence>
<keyword evidence="5 18" id="KW-0479">Metal-binding</keyword>
<dbReference type="GO" id="GO:0110051">
    <property type="term" value="P:metabolite repair"/>
    <property type="evidence" value="ECO:0007669"/>
    <property type="project" value="TreeGrafter"/>
</dbReference>
<comment type="similarity">
    <text evidence="3 19">In the N-terminal section; belongs to the NnrE/AIBP family.</text>
</comment>
<keyword evidence="7 17" id="KW-0067">ATP-binding</keyword>
<dbReference type="GO" id="GO:0052855">
    <property type="term" value="F:ADP-dependent NAD(P)H-hydrate dehydratase activity"/>
    <property type="evidence" value="ECO:0007669"/>
    <property type="project" value="UniProtKB-UniRule"/>
</dbReference>
<dbReference type="PANTHER" id="PTHR12592:SF0">
    <property type="entry name" value="ATP-DEPENDENT (S)-NAD(P)H-HYDRATE DEHYDRATASE"/>
    <property type="match status" value="1"/>
</dbReference>
<evidence type="ECO:0000256" key="12">
    <source>
        <dbReference type="ARBA" id="ARBA00023239"/>
    </source>
</evidence>
<dbReference type="GO" id="GO:0052856">
    <property type="term" value="F:NAD(P)HX epimerase activity"/>
    <property type="evidence" value="ECO:0007669"/>
    <property type="project" value="UniProtKB-UniRule"/>
</dbReference>
<evidence type="ECO:0000256" key="14">
    <source>
        <dbReference type="ARBA" id="ARBA00025153"/>
    </source>
</evidence>
<dbReference type="InterPro" id="IPR030677">
    <property type="entry name" value="Nnr"/>
</dbReference>
<dbReference type="InterPro" id="IPR000631">
    <property type="entry name" value="CARKD"/>
</dbReference>
<dbReference type="NCBIfam" id="TIGR00196">
    <property type="entry name" value="yjeF_cterm"/>
    <property type="match status" value="1"/>
</dbReference>
<gene>
    <name evidence="18" type="primary">nnrE</name>
    <name evidence="17" type="synonym">nnrD</name>
    <name evidence="22" type="ORF">SAMN04488137_0295</name>
</gene>
<evidence type="ECO:0000256" key="17">
    <source>
        <dbReference type="HAMAP-Rule" id="MF_01965"/>
    </source>
</evidence>
<comment type="cofactor">
    <cofactor evidence="18 19">
        <name>K(+)</name>
        <dbReference type="ChEBI" id="CHEBI:29103"/>
    </cofactor>
    <text evidence="18 19">Binds 1 potassium ion per subunit.</text>
</comment>
<keyword evidence="12 17" id="KW-0456">Lyase</keyword>
<feature type="binding site" evidence="18">
    <location>
        <position position="148"/>
    </location>
    <ligand>
        <name>(6S)-NADPHX</name>
        <dbReference type="ChEBI" id="CHEBI:64076"/>
    </ligand>
</feature>
<dbReference type="InterPro" id="IPR029056">
    <property type="entry name" value="Ribokinase-like"/>
</dbReference>
<comment type="function">
    <text evidence="14 19">Bifunctional enzyme that catalyzes the epimerization of the S- and R-forms of NAD(P)HX and the dehydration of the S-form of NAD(P)HX at the expense of ADP, which is converted to AMP. This allows the repair of both epimers of NAD(P)HX, a damaged form of NAD(P)H that is a result of enzymatic or heat-dependent hydration.</text>
</comment>
<keyword evidence="11 18" id="KW-0413">Isomerase</keyword>
<dbReference type="STRING" id="459525.SAMN04488137_0295"/>
<comment type="catalytic activity">
    <reaction evidence="15 17 19">
        <text>(6S)-NADHX + ADP = AMP + phosphate + NADH + H(+)</text>
        <dbReference type="Rhea" id="RHEA:32223"/>
        <dbReference type="ChEBI" id="CHEBI:15378"/>
        <dbReference type="ChEBI" id="CHEBI:43474"/>
        <dbReference type="ChEBI" id="CHEBI:57945"/>
        <dbReference type="ChEBI" id="CHEBI:64074"/>
        <dbReference type="ChEBI" id="CHEBI:456215"/>
        <dbReference type="ChEBI" id="CHEBI:456216"/>
        <dbReference type="EC" id="4.2.1.136"/>
    </reaction>
</comment>
<feature type="binding site" evidence="17">
    <location>
        <position position="416"/>
    </location>
    <ligand>
        <name>AMP</name>
        <dbReference type="ChEBI" id="CHEBI:456215"/>
    </ligand>
</feature>
<evidence type="ECO:0000256" key="9">
    <source>
        <dbReference type="ARBA" id="ARBA00022958"/>
    </source>
</evidence>
<protein>
    <recommendedName>
        <fullName evidence="19">Bifunctional NAD(P)H-hydrate repair enzyme</fullName>
    </recommendedName>
    <alternativeName>
        <fullName evidence="19">Nicotinamide nucleotide repair protein</fullName>
    </alternativeName>
    <domain>
        <recommendedName>
            <fullName evidence="19">ADP-dependent (S)-NAD(P)H-hydrate dehydratase</fullName>
            <ecNumber evidence="19">4.2.1.136</ecNumber>
        </recommendedName>
        <alternativeName>
            <fullName evidence="19">ADP-dependent NAD(P)HX dehydratase</fullName>
        </alternativeName>
    </domain>
    <domain>
        <recommendedName>
            <fullName evidence="19">NAD(P)H-hydrate epimerase</fullName>
            <ecNumber evidence="19">5.1.99.6</ecNumber>
        </recommendedName>
    </domain>
</protein>
<feature type="binding site" evidence="18">
    <location>
        <position position="57"/>
    </location>
    <ligand>
        <name>K(+)</name>
        <dbReference type="ChEBI" id="CHEBI:29103"/>
    </ligand>
</feature>
<evidence type="ECO:0000259" key="20">
    <source>
        <dbReference type="PROSITE" id="PS51383"/>
    </source>
</evidence>
<dbReference type="GO" id="GO:0046872">
    <property type="term" value="F:metal ion binding"/>
    <property type="evidence" value="ECO:0007669"/>
    <property type="project" value="UniProtKB-UniRule"/>
</dbReference>
<dbReference type="Gene3D" id="3.40.50.10260">
    <property type="entry name" value="YjeF N-terminal domain"/>
    <property type="match status" value="1"/>
</dbReference>
<evidence type="ECO:0000256" key="1">
    <source>
        <dbReference type="ARBA" id="ARBA00000013"/>
    </source>
</evidence>
<comment type="similarity">
    <text evidence="18">Belongs to the NnrE/AIBP family.</text>
</comment>
<dbReference type="SUPFAM" id="SSF53613">
    <property type="entry name" value="Ribokinase-like"/>
    <property type="match status" value="1"/>
</dbReference>
<evidence type="ECO:0000256" key="10">
    <source>
        <dbReference type="ARBA" id="ARBA00023027"/>
    </source>
</evidence>
<keyword evidence="9 18" id="KW-0630">Potassium</keyword>
<dbReference type="EC" id="5.1.99.6" evidence="19"/>
<dbReference type="PROSITE" id="PS51385">
    <property type="entry name" value="YJEF_N"/>
    <property type="match status" value="1"/>
</dbReference>
<evidence type="ECO:0000256" key="19">
    <source>
        <dbReference type="PIRNR" id="PIRNR017184"/>
    </source>
</evidence>
<dbReference type="PIRSF" id="PIRSF017184">
    <property type="entry name" value="Nnr"/>
    <property type="match status" value="1"/>
</dbReference>
<evidence type="ECO:0000256" key="11">
    <source>
        <dbReference type="ARBA" id="ARBA00023235"/>
    </source>
</evidence>
<proteinExistence type="inferred from homology"/>
<keyword evidence="13" id="KW-0511">Multifunctional enzyme</keyword>
<dbReference type="Pfam" id="PF03853">
    <property type="entry name" value="YjeF_N"/>
    <property type="match status" value="1"/>
</dbReference>
<feature type="domain" description="YjeF C-terminal" evidence="20">
    <location>
        <begin position="208"/>
        <end position="476"/>
    </location>
</feature>
<comment type="function">
    <text evidence="18">Catalyzes the epimerization of the S- and R-forms of NAD(P)HX, a damaged form of NAD(P)H that is a result of enzymatic or heat-dependent hydration. This is a prerequisite for the S-specific NAD(P)H-hydrate dehydratase to allow the repair of both epimers of NAD(P)HX.</text>
</comment>
<organism evidence="22 23">
    <name type="scientific">Fictibacillus solisalsi</name>
    <dbReference type="NCBI Taxonomy" id="459525"/>
    <lineage>
        <taxon>Bacteria</taxon>
        <taxon>Bacillati</taxon>
        <taxon>Bacillota</taxon>
        <taxon>Bacilli</taxon>
        <taxon>Bacillales</taxon>
        <taxon>Fictibacillaceae</taxon>
        <taxon>Fictibacillus</taxon>
    </lineage>
</organism>
<evidence type="ECO:0000256" key="3">
    <source>
        <dbReference type="ARBA" id="ARBA00006001"/>
    </source>
</evidence>
<feature type="domain" description="YjeF N-terminal" evidence="21">
    <location>
        <begin position="9"/>
        <end position="204"/>
    </location>
</feature>
<comment type="caution">
    <text evidence="17">Lacks conserved residue(s) required for the propagation of feature annotation.</text>
</comment>
<evidence type="ECO:0000256" key="18">
    <source>
        <dbReference type="HAMAP-Rule" id="MF_01966"/>
    </source>
</evidence>